<evidence type="ECO:0000256" key="1">
    <source>
        <dbReference type="SAM" id="MobiDB-lite"/>
    </source>
</evidence>
<gene>
    <name evidence="2" type="ORF">HETIRDRAFT_475042</name>
</gene>
<dbReference type="SUPFAM" id="SSF52047">
    <property type="entry name" value="RNI-like"/>
    <property type="match status" value="1"/>
</dbReference>
<accession>W4K6Y9</accession>
<dbReference type="Proteomes" id="UP000030671">
    <property type="component" value="Unassembled WGS sequence"/>
</dbReference>
<organism evidence="2 3">
    <name type="scientific">Heterobasidion irregulare (strain TC 32-1)</name>
    <dbReference type="NCBI Taxonomy" id="747525"/>
    <lineage>
        <taxon>Eukaryota</taxon>
        <taxon>Fungi</taxon>
        <taxon>Dikarya</taxon>
        <taxon>Basidiomycota</taxon>
        <taxon>Agaricomycotina</taxon>
        <taxon>Agaricomycetes</taxon>
        <taxon>Russulales</taxon>
        <taxon>Bondarzewiaceae</taxon>
        <taxon>Heterobasidion</taxon>
        <taxon>Heterobasidion annosum species complex</taxon>
    </lineage>
</organism>
<dbReference type="EMBL" id="KI925458">
    <property type="protein sequence ID" value="ETW81607.1"/>
    <property type="molecule type" value="Genomic_DNA"/>
</dbReference>
<dbReference type="InParanoid" id="W4K6Y9"/>
<dbReference type="Gene3D" id="1.20.1280.50">
    <property type="match status" value="1"/>
</dbReference>
<dbReference type="RefSeq" id="XP_009546238.1">
    <property type="nucleotide sequence ID" value="XM_009547943.1"/>
</dbReference>
<evidence type="ECO:0000313" key="3">
    <source>
        <dbReference type="Proteomes" id="UP000030671"/>
    </source>
</evidence>
<dbReference type="InterPro" id="IPR032675">
    <property type="entry name" value="LRR_dom_sf"/>
</dbReference>
<proteinExistence type="predicted"/>
<keyword evidence="3" id="KW-1185">Reference proteome</keyword>
<dbReference type="KEGG" id="hir:HETIRDRAFT_475042"/>
<feature type="region of interest" description="Disordered" evidence="1">
    <location>
        <begin position="520"/>
        <end position="574"/>
    </location>
</feature>
<reference evidence="2 3" key="1">
    <citation type="journal article" date="2012" name="New Phytol.">
        <title>Insight into trade-off between wood decay and parasitism from the genome of a fungal forest pathogen.</title>
        <authorList>
            <person name="Olson A."/>
            <person name="Aerts A."/>
            <person name="Asiegbu F."/>
            <person name="Belbahri L."/>
            <person name="Bouzid O."/>
            <person name="Broberg A."/>
            <person name="Canback B."/>
            <person name="Coutinho P.M."/>
            <person name="Cullen D."/>
            <person name="Dalman K."/>
            <person name="Deflorio G."/>
            <person name="van Diepen L.T."/>
            <person name="Dunand C."/>
            <person name="Duplessis S."/>
            <person name="Durling M."/>
            <person name="Gonthier P."/>
            <person name="Grimwood J."/>
            <person name="Fossdal C.G."/>
            <person name="Hansson D."/>
            <person name="Henrissat B."/>
            <person name="Hietala A."/>
            <person name="Himmelstrand K."/>
            <person name="Hoffmeister D."/>
            <person name="Hogberg N."/>
            <person name="James T.Y."/>
            <person name="Karlsson M."/>
            <person name="Kohler A."/>
            <person name="Kues U."/>
            <person name="Lee Y.H."/>
            <person name="Lin Y.C."/>
            <person name="Lind M."/>
            <person name="Lindquist E."/>
            <person name="Lombard V."/>
            <person name="Lucas S."/>
            <person name="Lunden K."/>
            <person name="Morin E."/>
            <person name="Murat C."/>
            <person name="Park J."/>
            <person name="Raffaello T."/>
            <person name="Rouze P."/>
            <person name="Salamov A."/>
            <person name="Schmutz J."/>
            <person name="Solheim H."/>
            <person name="Stahlberg J."/>
            <person name="Velez H."/>
            <person name="de Vries R.P."/>
            <person name="Wiebenga A."/>
            <person name="Woodward S."/>
            <person name="Yakovlev I."/>
            <person name="Garbelotto M."/>
            <person name="Martin F."/>
            <person name="Grigoriev I.V."/>
            <person name="Stenlid J."/>
        </authorList>
    </citation>
    <scope>NUCLEOTIDE SEQUENCE [LARGE SCALE GENOMIC DNA]</scope>
    <source>
        <strain evidence="2 3">TC 32-1</strain>
    </source>
</reference>
<sequence>MSSPSPRHRARPQCPPQHIFHRVYDDMEPHDHPPPPLQPPSASLIHILPVELLTRIFCLGYEHVVDPDRPFKRRPREHGTNFEVLVSHVCHHWRTIALQTPSLWTSIRMRKPVHLERSQQFILRSRSRPLDIFIDTVSLPDHVPGHTLSRTEFHPAFDVVDPHSARWRSLILKVSDLVCKAGARDRLHATGPVPNLESVQLWHLEKWDSLQNLAAQTARAPVPVLCSDATAIKDLSLVGVNLAWALHATPYLAGLRSLELKLHAEPTRPTCDQWEAILRASPDLERLALHYSGPREDVQWSTDPIPLPRLAELSIHDLDPDMLCLIMRNMAVPALRALELELTQQDDTDFSAFMGALVDDGVPHVPELRHLRVAALDCSTQSWHTFLKSVPKLTHLEIDFRRMQDELFHTLSLTDAHACNGNPSALSIHSEPPAEADSAPAPESQDPGKETQSRADYVLLPALETLKIAGLSGDYIRDFLEFRAVNGRPIAHVLLHRYARDEDTDALRENQNSHVDYFLYSDEDDDGEDDDALTEFDEEGEDPYGEEEAGEDGEEEEEEEEAAAVQAPPASSTP</sequence>
<name>W4K6Y9_HETIT</name>
<feature type="compositionally biased region" description="Acidic residues" evidence="1">
    <location>
        <begin position="521"/>
        <end position="562"/>
    </location>
</feature>
<dbReference type="OrthoDB" id="3352270at2759"/>
<dbReference type="Gene3D" id="3.80.10.10">
    <property type="entry name" value="Ribonuclease Inhibitor"/>
    <property type="match status" value="1"/>
</dbReference>
<dbReference type="PANTHER" id="PTHR38926">
    <property type="entry name" value="F-BOX DOMAIN CONTAINING PROTEIN, EXPRESSED"/>
    <property type="match status" value="1"/>
</dbReference>
<dbReference type="eggNOG" id="ENOG502SIGX">
    <property type="taxonomic scope" value="Eukaryota"/>
</dbReference>
<evidence type="ECO:0000313" key="2">
    <source>
        <dbReference type="EMBL" id="ETW81607.1"/>
    </source>
</evidence>
<protein>
    <submittedName>
        <fullName evidence="2">Uncharacterized protein</fullName>
    </submittedName>
</protein>
<dbReference type="AlphaFoldDB" id="W4K6Y9"/>
<feature type="compositionally biased region" description="Low complexity" evidence="1">
    <location>
        <begin position="430"/>
        <end position="444"/>
    </location>
</feature>
<dbReference type="GeneID" id="20677597"/>
<dbReference type="HOGENOM" id="CLU_020999_1_1_1"/>
<dbReference type="PANTHER" id="PTHR38926:SF72">
    <property type="entry name" value="IM:7136021-RELATED"/>
    <property type="match status" value="1"/>
</dbReference>
<feature type="region of interest" description="Disordered" evidence="1">
    <location>
        <begin position="422"/>
        <end position="452"/>
    </location>
</feature>